<name>D4DMY7_NEIEG</name>
<evidence type="ECO:0000256" key="1">
    <source>
        <dbReference type="SAM" id="Phobius"/>
    </source>
</evidence>
<reference evidence="2 3" key="1">
    <citation type="submission" date="2010-02" db="EMBL/GenBank/DDBJ databases">
        <authorList>
            <person name="Weinstock G."/>
            <person name="Sodergren E."/>
            <person name="Clifton S."/>
            <person name="Fulton L."/>
            <person name="Fulton B."/>
            <person name="Courtney L."/>
            <person name="Fronick C."/>
            <person name="Harrison M."/>
            <person name="Strong C."/>
            <person name="Farmer C."/>
            <person name="Delahaunty K."/>
            <person name="Markovic C."/>
            <person name="Hall O."/>
            <person name="Minx P."/>
            <person name="Tomlinson C."/>
            <person name="Mitreva M."/>
            <person name="Nelson J."/>
            <person name="Hou S."/>
            <person name="Wollam A."/>
            <person name="Pepin K.H."/>
            <person name="Johnson M."/>
            <person name="Bhonagiri V."/>
            <person name="Zhang X."/>
            <person name="Suruliraj S."/>
            <person name="Warren W."/>
            <person name="Chinwalla A."/>
            <person name="Mardis E.R."/>
            <person name="Wilson R.K."/>
        </authorList>
    </citation>
    <scope>NUCLEOTIDE SEQUENCE [LARGE SCALE GENOMIC DNA]</scope>
    <source>
        <strain evidence="2 3">ATCC 29315</strain>
    </source>
</reference>
<feature type="transmembrane region" description="Helical" evidence="1">
    <location>
        <begin position="202"/>
        <end position="223"/>
    </location>
</feature>
<evidence type="ECO:0000313" key="2">
    <source>
        <dbReference type="EMBL" id="EFE50705.1"/>
    </source>
</evidence>
<dbReference type="AlphaFoldDB" id="D4DMY7"/>
<dbReference type="EMBL" id="ADBF01000012">
    <property type="protein sequence ID" value="EFE50705.1"/>
    <property type="molecule type" value="Genomic_DNA"/>
</dbReference>
<feature type="transmembrane region" description="Helical" evidence="1">
    <location>
        <begin position="5"/>
        <end position="21"/>
    </location>
</feature>
<feature type="transmembrane region" description="Helical" evidence="1">
    <location>
        <begin position="146"/>
        <end position="164"/>
    </location>
</feature>
<protein>
    <recommendedName>
        <fullName evidence="4">Integral membrane protein</fullName>
    </recommendedName>
</protein>
<comment type="caution">
    <text evidence="2">The sequence shown here is derived from an EMBL/GenBank/DDBJ whole genome shotgun (WGS) entry which is preliminary data.</text>
</comment>
<accession>D4DMY7</accession>
<dbReference type="STRING" id="546263.NELON_06530"/>
<dbReference type="SUPFAM" id="SSF103481">
    <property type="entry name" value="Multidrug resistance efflux transporter EmrE"/>
    <property type="match status" value="1"/>
</dbReference>
<feature type="transmembrane region" description="Helical" evidence="1">
    <location>
        <begin position="92"/>
        <end position="110"/>
    </location>
</feature>
<evidence type="ECO:0000313" key="3">
    <source>
        <dbReference type="Proteomes" id="UP000005536"/>
    </source>
</evidence>
<keyword evidence="1" id="KW-1133">Transmembrane helix</keyword>
<feature type="transmembrane region" description="Helical" evidence="1">
    <location>
        <begin position="33"/>
        <end position="49"/>
    </location>
</feature>
<keyword evidence="1" id="KW-0472">Membrane</keyword>
<evidence type="ECO:0008006" key="4">
    <source>
        <dbReference type="Google" id="ProtNLM"/>
    </source>
</evidence>
<proteinExistence type="predicted"/>
<dbReference type="Proteomes" id="UP000005536">
    <property type="component" value="Unassembled WGS sequence"/>
</dbReference>
<dbReference type="InterPro" id="IPR037185">
    <property type="entry name" value="EmrE-like"/>
</dbReference>
<feature type="transmembrane region" description="Helical" evidence="1">
    <location>
        <begin position="235"/>
        <end position="256"/>
    </location>
</feature>
<feature type="transmembrane region" description="Helical" evidence="1">
    <location>
        <begin position="116"/>
        <end position="134"/>
    </location>
</feature>
<feature type="transmembrane region" description="Helical" evidence="1">
    <location>
        <begin position="176"/>
        <end position="195"/>
    </location>
</feature>
<gene>
    <name evidence="2" type="ORF">NEIELOOT_00411</name>
</gene>
<feature type="transmembrane region" description="Helical" evidence="1">
    <location>
        <begin position="61"/>
        <end position="80"/>
    </location>
</feature>
<sequence length="398" mass="42450">MYYLIISICCSVAVSVLLKIAKKKKIDLEQAVGVNYIAAVGLTVLFLQPDTANWRQYLPTWWLFAALGVLLPTVFVVMGKAVDAAGIVKSDAAQRLSLFIPVLASFLLFGEQLSRGRLIGLVLAFTALFCLLWKHEGGKKSGGWQSAGLLLAVWAGYGVIDVLFKQVAKSGTAVPGNLLVAFCLAGILMFGRLFAKGSKWTASGILGGLLLGCLNFGNILSYIRAHQAMSDNPTLVFAGMNIGVIVCGTLVGAAVFKEKSVPSMRRASPSPSAPSPACFTGRNWPDYWVLPLEQDRWGKGRGRLKNTISDGFPYLNCLNGGKTAIQSNATLSTVFQPCSVEICFLSGRVNRKISKEVSAPSVSASMSFCASQISPCEPSTSSPASPPSITAYCHSMTS</sequence>
<keyword evidence="1" id="KW-0812">Transmembrane</keyword>
<organism evidence="2 3">
    <name type="scientific">Neisseria elongata subsp. glycolytica ATCC 29315</name>
    <dbReference type="NCBI Taxonomy" id="546263"/>
    <lineage>
        <taxon>Bacteria</taxon>
        <taxon>Pseudomonadati</taxon>
        <taxon>Pseudomonadota</taxon>
        <taxon>Betaproteobacteria</taxon>
        <taxon>Neisseriales</taxon>
        <taxon>Neisseriaceae</taxon>
        <taxon>Neisseria</taxon>
    </lineage>
</organism>